<reference evidence="17" key="3">
    <citation type="submission" date="2018-12" db="EMBL/GenBank/DDBJ databases">
        <title>G10K-VGP greater horseshoe bat female genome, primary haplotype.</title>
        <authorList>
            <person name="Teeling E."/>
            <person name="Myers G."/>
            <person name="Vernes S."/>
            <person name="Pippel M."/>
            <person name="Winkler S."/>
            <person name="Fedrigo O."/>
            <person name="Rhie A."/>
            <person name="Koren S."/>
            <person name="Phillippy A."/>
            <person name="Lewin H."/>
            <person name="Damas J."/>
            <person name="Howe K."/>
            <person name="Mountcastle J."/>
            <person name="Jarvis E.D."/>
        </authorList>
    </citation>
    <scope>NUCLEOTIDE SEQUENCE [LARGE SCALE GENOMIC DNA]</scope>
</reference>
<dbReference type="GO" id="GO:0006820">
    <property type="term" value="P:monoatomic anion transport"/>
    <property type="evidence" value="ECO:0007669"/>
    <property type="project" value="TreeGrafter"/>
</dbReference>
<feature type="transmembrane region" description="Helical" evidence="14">
    <location>
        <begin position="430"/>
        <end position="451"/>
    </location>
</feature>
<dbReference type="PROSITE" id="PS50850">
    <property type="entry name" value="MFS"/>
    <property type="match status" value="1"/>
</dbReference>
<feature type="transmembrane region" description="Helical" evidence="14">
    <location>
        <begin position="369"/>
        <end position="390"/>
    </location>
</feature>
<evidence type="ECO:0000256" key="2">
    <source>
        <dbReference type="ARBA" id="ARBA00008586"/>
    </source>
</evidence>
<keyword evidence="4" id="KW-1003">Cell membrane</keyword>
<reference evidence="16 17" key="2">
    <citation type="journal article" date="2018" name="Annu Rev Anim Biosci">
        <title>Bat Biology, Genomes, and the Bat1K Project: To Generate Chromosome-Level Genomes for All Living Bat Species.</title>
        <authorList>
            <person name="Teeling E.C."/>
            <person name="Vernes S.C."/>
            <person name="Davalos L.M."/>
            <person name="Ray D.A."/>
            <person name="Gilbert M.T.P."/>
            <person name="Myers E."/>
        </authorList>
    </citation>
    <scope>NUCLEOTIDE SEQUENCE</scope>
</reference>
<keyword evidence="11" id="KW-0325">Glycoprotein</keyword>
<organism evidence="16 17">
    <name type="scientific">Rhinolophus ferrumequinum</name>
    <name type="common">Greater horseshoe bat</name>
    <dbReference type="NCBI Taxonomy" id="59479"/>
    <lineage>
        <taxon>Eukaryota</taxon>
        <taxon>Metazoa</taxon>
        <taxon>Chordata</taxon>
        <taxon>Craniata</taxon>
        <taxon>Vertebrata</taxon>
        <taxon>Euteleostomi</taxon>
        <taxon>Mammalia</taxon>
        <taxon>Eutheria</taxon>
        <taxon>Laurasiatheria</taxon>
        <taxon>Chiroptera</taxon>
        <taxon>Yinpterochiroptera</taxon>
        <taxon>Rhinolophoidea</taxon>
        <taxon>Rhinolophidae</taxon>
        <taxon>Rhinolophinae</taxon>
        <taxon>Rhinolophus</taxon>
    </lineage>
</organism>
<sequence>MSTRAEAKATVGDISNGGDLNTAQTHISRKGFCSVRYGMALILHLCNFSILTQQMNLSITIPAMVNNTALPSLPNASTERPPTGSPNRWNETRQASEAVAPVYDWSPEIQGVLLSSLNYGSLLASVPAGYVVGVFGIRYLVGAAFFISSVLNLFIPLAADAGVALLIVLRTVQGIAQVLTSIGQYSIWVKWAPPLERNQLIGITLSGSSLGALLIFLVGGVLSQTLGWPYVFYIFGGIGCACSCLWFLLIYDDPVEHPFISTRERDYIVHSLAQQDCKPDWSVPIKAMMKSLPLWAIIVSHFSEYWYFYILMGYTPTYINSVLQISLTNSGYLSALMLGVTFICTFLGGLLADFLLSRKLLRLILIRKLFTAVGVLLPTVFSVSLSWVTSSFSTTIAFLALCFAAGSLCQTGALLNFLDIAPRYSSFLKGFLLVFSQTSGAISPTVAGVFISQVRSSVLMKIFTEKPIVVTQGQQPVAFLSPAPSSPRAVPLSSHRTVSTCSHC</sequence>
<evidence type="ECO:0000256" key="6">
    <source>
        <dbReference type="ARBA" id="ARBA00022847"/>
    </source>
</evidence>
<dbReference type="GeneTree" id="ENSGT00940000160894"/>
<feature type="transmembrane region" description="Helical" evidence="14">
    <location>
        <begin position="122"/>
        <end position="147"/>
    </location>
</feature>
<evidence type="ECO:0000256" key="14">
    <source>
        <dbReference type="SAM" id="Phobius"/>
    </source>
</evidence>
<comment type="subcellular location">
    <subcellularLocation>
        <location evidence="1">Apical cell membrane</location>
        <topology evidence="1">Multi-pass membrane protein</topology>
    </subcellularLocation>
</comment>
<reference evidence="16" key="4">
    <citation type="submission" date="2025-08" db="UniProtKB">
        <authorList>
            <consortium name="Ensembl"/>
        </authorList>
    </citation>
    <scope>IDENTIFICATION</scope>
</reference>
<evidence type="ECO:0000256" key="11">
    <source>
        <dbReference type="ARBA" id="ARBA00023180"/>
    </source>
</evidence>
<protein>
    <submittedName>
        <fullName evidence="16">Solute carrier family 17 member 4</fullName>
    </submittedName>
</protein>
<dbReference type="InParanoid" id="A0A671FFG1"/>
<gene>
    <name evidence="16" type="primary">SLC17A4</name>
</gene>
<feature type="transmembrane region" description="Helical" evidence="14">
    <location>
        <begin position="332"/>
        <end position="357"/>
    </location>
</feature>
<dbReference type="AlphaFoldDB" id="A0A671FFG1"/>
<dbReference type="PANTHER" id="PTHR11662">
    <property type="entry name" value="SOLUTE CARRIER FAMILY 17"/>
    <property type="match status" value="1"/>
</dbReference>
<dbReference type="GO" id="GO:0015143">
    <property type="term" value="F:urate transmembrane transporter activity"/>
    <property type="evidence" value="ECO:0007669"/>
    <property type="project" value="Ensembl"/>
</dbReference>
<keyword evidence="7 14" id="KW-1133">Transmembrane helix</keyword>
<evidence type="ECO:0000259" key="15">
    <source>
        <dbReference type="PROSITE" id="PS50850"/>
    </source>
</evidence>
<evidence type="ECO:0000256" key="13">
    <source>
        <dbReference type="ARBA" id="ARBA00035839"/>
    </source>
</evidence>
<keyword evidence="3" id="KW-0813">Transport</keyword>
<dbReference type="GO" id="GO:0044341">
    <property type="term" value="P:sodium-dependent phosphate transport"/>
    <property type="evidence" value="ECO:0007669"/>
    <property type="project" value="Ensembl"/>
</dbReference>
<keyword evidence="12" id="KW-0739">Sodium transport</keyword>
<name>A0A671FFG1_RHIFE</name>
<dbReference type="GO" id="GO:0006814">
    <property type="term" value="P:sodium ion transport"/>
    <property type="evidence" value="ECO:0007669"/>
    <property type="project" value="UniProtKB-KW"/>
</dbReference>
<dbReference type="InterPro" id="IPR036259">
    <property type="entry name" value="MFS_trans_sf"/>
</dbReference>
<proteinExistence type="inferred from homology"/>
<dbReference type="GO" id="GO:0015293">
    <property type="term" value="F:symporter activity"/>
    <property type="evidence" value="ECO:0007669"/>
    <property type="project" value="UniProtKB-KW"/>
</dbReference>
<evidence type="ECO:0000313" key="16">
    <source>
        <dbReference type="Ensembl" id="ENSRFEP00010024402.1"/>
    </source>
</evidence>
<dbReference type="OMA" id="IGWPYIF"/>
<evidence type="ECO:0000256" key="7">
    <source>
        <dbReference type="ARBA" id="ARBA00022989"/>
    </source>
</evidence>
<evidence type="ECO:0000256" key="4">
    <source>
        <dbReference type="ARBA" id="ARBA00022475"/>
    </source>
</evidence>
<keyword evidence="8" id="KW-0915">Sodium</keyword>
<dbReference type="InterPro" id="IPR011701">
    <property type="entry name" value="MFS"/>
</dbReference>
<dbReference type="GO" id="GO:0015349">
    <property type="term" value="F:thyroid hormone transmembrane transporter activity"/>
    <property type="evidence" value="ECO:0007669"/>
    <property type="project" value="Ensembl"/>
</dbReference>
<evidence type="ECO:0000256" key="9">
    <source>
        <dbReference type="ARBA" id="ARBA00023065"/>
    </source>
</evidence>
<feature type="domain" description="Major facilitator superfamily (MFS) profile" evidence="15">
    <location>
        <begin position="42"/>
        <end position="485"/>
    </location>
</feature>
<feature type="transmembrane region" description="Helical" evidence="14">
    <location>
        <begin position="200"/>
        <end position="222"/>
    </location>
</feature>
<keyword evidence="17" id="KW-1185">Reference proteome</keyword>
<dbReference type="SUPFAM" id="SSF103473">
    <property type="entry name" value="MFS general substrate transporter"/>
    <property type="match status" value="1"/>
</dbReference>
<reference evidence="16" key="5">
    <citation type="submission" date="2025-09" db="UniProtKB">
        <authorList>
            <consortium name="Ensembl"/>
        </authorList>
    </citation>
    <scope>IDENTIFICATION</scope>
</reference>
<feature type="transmembrane region" description="Helical" evidence="14">
    <location>
        <begin position="228"/>
        <end position="251"/>
    </location>
</feature>
<feature type="transmembrane region" description="Helical" evidence="14">
    <location>
        <begin position="292"/>
        <end position="312"/>
    </location>
</feature>
<dbReference type="Ensembl" id="ENSRFET00010026528.1">
    <property type="protein sequence ID" value="ENSRFEP00010024402.1"/>
    <property type="gene ID" value="ENSRFEG00010016270.1"/>
</dbReference>
<evidence type="ECO:0000256" key="5">
    <source>
        <dbReference type="ARBA" id="ARBA00022692"/>
    </source>
</evidence>
<reference evidence="16 17" key="1">
    <citation type="journal article" date="2015" name="Annu Rev Anim Biosci">
        <title>The Genome 10K Project: a way forward.</title>
        <authorList>
            <person name="Koepfli K.P."/>
            <person name="Paten B."/>
            <person name="O'Brien S.J."/>
            <person name="Koepfli K.P."/>
            <person name="Paten B."/>
            <person name="Antunes A."/>
            <person name="Belov K."/>
            <person name="Bustamante C."/>
            <person name="Castoe T.A."/>
            <person name="Clawson H."/>
            <person name="Crawford A.J."/>
            <person name="Diekhans M."/>
            <person name="Distel D."/>
            <person name="Durbin R."/>
            <person name="Earl D."/>
            <person name="Fujita M.K."/>
            <person name="Gamble T."/>
            <person name="Georges A."/>
            <person name="Gemmell N."/>
            <person name="Gilbert M.T."/>
            <person name="Graves J.M."/>
            <person name="Green R.E."/>
            <person name="Hickey G."/>
            <person name="Jarvis E.D."/>
            <person name="Johnson W."/>
            <person name="Komissarov A."/>
            <person name="Korf I."/>
            <person name="Kuhn R."/>
            <person name="Larkin D.M."/>
            <person name="Lewin H."/>
            <person name="Lopez J.V."/>
            <person name="Ma J."/>
            <person name="Marques-Bonet T."/>
            <person name="Miller W."/>
            <person name="Murphy R."/>
            <person name="Pevzner P."/>
            <person name="Shapiro B."/>
            <person name="Steiner C."/>
            <person name="Tamazian G."/>
            <person name="Venkatesh B."/>
            <person name="Wang J."/>
            <person name="Wayne R."/>
            <person name="Wiley E."/>
            <person name="Yang H."/>
            <person name="Zhang G."/>
            <person name="Haussler D."/>
            <person name="Ryder O."/>
            <person name="O'Brien S.J."/>
        </authorList>
    </citation>
    <scope>NUCLEOTIDE SEQUENCE</scope>
</reference>
<evidence type="ECO:0000256" key="12">
    <source>
        <dbReference type="ARBA" id="ARBA00023201"/>
    </source>
</evidence>
<dbReference type="Gene3D" id="1.20.1250.20">
    <property type="entry name" value="MFS general substrate transporter like domains"/>
    <property type="match status" value="2"/>
</dbReference>
<evidence type="ECO:0000313" key="17">
    <source>
        <dbReference type="Proteomes" id="UP000472240"/>
    </source>
</evidence>
<dbReference type="InterPro" id="IPR020846">
    <property type="entry name" value="MFS_dom"/>
</dbReference>
<accession>A0A671FFG1</accession>
<dbReference type="GO" id="GO:0031526">
    <property type="term" value="C:brush border membrane"/>
    <property type="evidence" value="ECO:0007669"/>
    <property type="project" value="Ensembl"/>
</dbReference>
<feature type="transmembrane region" description="Helical" evidence="14">
    <location>
        <begin position="153"/>
        <end position="179"/>
    </location>
</feature>
<keyword evidence="5 14" id="KW-0812">Transmembrane</keyword>
<keyword evidence="9" id="KW-0406">Ion transport</keyword>
<keyword evidence="6" id="KW-0769">Symport</keyword>
<dbReference type="InterPro" id="IPR050382">
    <property type="entry name" value="MFS_Na/Anion_cotransporter"/>
</dbReference>
<evidence type="ECO:0000256" key="1">
    <source>
        <dbReference type="ARBA" id="ARBA00004424"/>
    </source>
</evidence>
<dbReference type="Pfam" id="PF07690">
    <property type="entry name" value="MFS_1"/>
    <property type="match status" value="1"/>
</dbReference>
<evidence type="ECO:0000256" key="8">
    <source>
        <dbReference type="ARBA" id="ARBA00023053"/>
    </source>
</evidence>
<feature type="transmembrane region" description="Helical" evidence="14">
    <location>
        <begin position="396"/>
        <end position="418"/>
    </location>
</feature>
<comment type="catalytic activity">
    <reaction evidence="13">
        <text>3 Na(+)(out) + phosphate(out) = 3 Na(+)(in) + phosphate(in)</text>
        <dbReference type="Rhea" id="RHEA:71255"/>
        <dbReference type="ChEBI" id="CHEBI:29101"/>
        <dbReference type="ChEBI" id="CHEBI:43474"/>
    </reaction>
</comment>
<dbReference type="FunFam" id="1.20.1250.20:FF:000003">
    <property type="entry name" value="Solute carrier family 17 member 3"/>
    <property type="match status" value="1"/>
</dbReference>
<keyword evidence="10 14" id="KW-0472">Membrane</keyword>
<dbReference type="Proteomes" id="UP000472240">
    <property type="component" value="Chromosome 22"/>
</dbReference>
<dbReference type="FunCoup" id="A0A671FFG1">
    <property type="interactions" value="2"/>
</dbReference>
<dbReference type="PANTHER" id="PTHR11662:SF284">
    <property type="entry name" value="SMALL INTESTINE URATE EXPORTER-RELATED"/>
    <property type="match status" value="1"/>
</dbReference>
<evidence type="ECO:0000256" key="10">
    <source>
        <dbReference type="ARBA" id="ARBA00023136"/>
    </source>
</evidence>
<dbReference type="FunFam" id="1.20.1250.20:FF:000060">
    <property type="entry name" value="Solute carrier family 17 member 3"/>
    <property type="match status" value="1"/>
</dbReference>
<comment type="similarity">
    <text evidence="2">Belongs to the major facilitator superfamily. Sodium/anion cotransporter family.</text>
</comment>
<evidence type="ECO:0000256" key="3">
    <source>
        <dbReference type="ARBA" id="ARBA00022448"/>
    </source>
</evidence>